<dbReference type="FunFam" id="2.30.29.30:FF:000127">
    <property type="entry name" value="Neuronal guanine nucleotide exchange factor"/>
    <property type="match status" value="1"/>
</dbReference>
<dbReference type="InterPro" id="IPR036028">
    <property type="entry name" value="SH3-like_dom_sf"/>
</dbReference>
<comment type="caution">
    <text evidence="9">The sequence shown here is derived from an EMBL/GenBank/DDBJ whole genome shotgun (WGS) entry which is preliminary data.</text>
</comment>
<dbReference type="InterPro" id="IPR035797">
    <property type="entry name" value="ARHGEF16/ARHGEF26_SH3"/>
</dbReference>
<keyword evidence="10" id="KW-1185">Reference proteome</keyword>
<dbReference type="InterPro" id="IPR001452">
    <property type="entry name" value="SH3_domain"/>
</dbReference>
<dbReference type="CDD" id="cd01221">
    <property type="entry name" value="PH_ephexin"/>
    <property type="match status" value="1"/>
</dbReference>
<keyword evidence="2" id="KW-0597">Phosphoprotein</keyword>
<feature type="domain" description="SH3" evidence="6">
    <location>
        <begin position="751"/>
        <end position="812"/>
    </location>
</feature>
<dbReference type="Proteomes" id="UP000796761">
    <property type="component" value="Unassembled WGS sequence"/>
</dbReference>
<dbReference type="Pfam" id="PF00621">
    <property type="entry name" value="RhoGEF"/>
    <property type="match status" value="1"/>
</dbReference>
<dbReference type="PROSITE" id="PS50003">
    <property type="entry name" value="PH_DOMAIN"/>
    <property type="match status" value="1"/>
</dbReference>
<name>A0A8K1G3I8_9PASS</name>
<dbReference type="PROSITE" id="PS50002">
    <property type="entry name" value="SH3"/>
    <property type="match status" value="1"/>
</dbReference>
<protein>
    <recommendedName>
        <fullName evidence="11">Rho guanine nucleotide exchange factor 26</fullName>
    </recommendedName>
</protein>
<feature type="compositionally biased region" description="Gly residues" evidence="5">
    <location>
        <begin position="150"/>
        <end position="159"/>
    </location>
</feature>
<sequence>MDGQPPAGPAAPRWRRRATPRPQPLAWSKPRPQSYQSPSGVLVTDFPVEDRCAFPAPRPAGPAMGSVPNGAVRPPGSPALSPERRSRLLAPAPAGPVGSTANGTVSPAGRPPRTAGLPALTPHRQRIVFGGSAQPAPSPRTAEPPEGLRGSPGSGGAGGDPEVPAGSPGSSRAGRPPEEPRESPSTSRAGRPPEVPVGSPAGRSPEPPALPSTASPAARRVGSQQLIPLGLAEERPAGRERGLRVRSLVEPPRAGLGSDPEDEPEGGGGALRRGLRSTSYRRAVVSGVELDGAADCSKKNRMSQPILRAVVEDKEKFSSLGRIKKMLKGQGTFDGEENAVLYQNYKEKALDIDSDEECEPQEQKLDDKVVFHYKPLRSTWSQLSVVKKNGLSEAISQEERKRQEAIFEVISSEHSYLLSLEILIRMFKNSRELSLTMTKTESHHLFSNITDVYEASKKFFEELEARHQNNIFIDDISDIVARHAGSTFDPYVKYCTNEVYQQRTLQRLLATNPAFKEVLSRIEAHEDCRNLPMISFLILPMQRVTRLPLLMDTICQKTPKDSAKYENCKQALKEVSKLVRLCNEGARKMERTEMMYTINSQLEFKIKPFPLVSSSRWLLKRGELTAYVEDTGLFSKRTSKQQVYFFLFNDVLIITKKKSEESYNVTEYSLREQLLVLPSDGEEPCPSPGKNSAGMLHSGRNSASHLFRLVLLSNHAGDRVELLLGADTQSDRARWITALRQDSDGHHTDRTTLAQVEIIRTYTAKQADELSLQVADVVLVYQKVTDGWYEGERLRDGQRGWFPSECAKEITCRATLDKNMERMGRLLGLETNV</sequence>
<evidence type="ECO:0000259" key="8">
    <source>
        <dbReference type="PROSITE" id="PS50010"/>
    </source>
</evidence>
<evidence type="ECO:0000256" key="2">
    <source>
        <dbReference type="ARBA" id="ARBA00022553"/>
    </source>
</evidence>
<dbReference type="SUPFAM" id="SSF50729">
    <property type="entry name" value="PH domain-like"/>
    <property type="match status" value="1"/>
</dbReference>
<dbReference type="InterPro" id="IPR000219">
    <property type="entry name" value="DH_dom"/>
</dbReference>
<proteinExistence type="predicted"/>
<dbReference type="GO" id="GO:0005829">
    <property type="term" value="C:cytosol"/>
    <property type="evidence" value="ECO:0007669"/>
    <property type="project" value="UniProtKB-ARBA"/>
</dbReference>
<dbReference type="InterPro" id="IPR047270">
    <property type="entry name" value="PH_ephexin"/>
</dbReference>
<accession>A0A8K1G3I8</accession>
<dbReference type="Pfam" id="PF00169">
    <property type="entry name" value="PH"/>
    <property type="match status" value="1"/>
</dbReference>
<dbReference type="InterPro" id="IPR001849">
    <property type="entry name" value="PH_domain"/>
</dbReference>
<dbReference type="Gene3D" id="1.20.900.10">
    <property type="entry name" value="Dbl homology (DH) domain"/>
    <property type="match status" value="1"/>
</dbReference>
<evidence type="ECO:0000313" key="9">
    <source>
        <dbReference type="EMBL" id="TRZ11052.1"/>
    </source>
</evidence>
<keyword evidence="3" id="KW-0344">Guanine-nucleotide releasing factor</keyword>
<feature type="compositionally biased region" description="Basic and acidic residues" evidence="5">
    <location>
        <begin position="232"/>
        <end position="243"/>
    </location>
</feature>
<feature type="compositionally biased region" description="Low complexity" evidence="5">
    <location>
        <begin position="160"/>
        <end position="174"/>
    </location>
</feature>
<dbReference type="InterPro" id="IPR047271">
    <property type="entry name" value="Ephexin-like"/>
</dbReference>
<dbReference type="Pfam" id="PF00018">
    <property type="entry name" value="SH3_1"/>
    <property type="match status" value="1"/>
</dbReference>
<dbReference type="SUPFAM" id="SSF50044">
    <property type="entry name" value="SH3-domain"/>
    <property type="match status" value="1"/>
</dbReference>
<dbReference type="InterPro" id="IPR011993">
    <property type="entry name" value="PH-like_dom_sf"/>
</dbReference>
<dbReference type="SUPFAM" id="SSF48065">
    <property type="entry name" value="DBL homology domain (DH-domain)"/>
    <property type="match status" value="1"/>
</dbReference>
<dbReference type="FunFam" id="2.30.30.40:FF:000153">
    <property type="entry name" value="rho guanine nucleotide exchange factor 26"/>
    <property type="match status" value="1"/>
</dbReference>
<dbReference type="CDD" id="cd00160">
    <property type="entry name" value="RhoGEF"/>
    <property type="match status" value="1"/>
</dbReference>
<evidence type="ECO:0000256" key="3">
    <source>
        <dbReference type="ARBA" id="ARBA00022658"/>
    </source>
</evidence>
<keyword evidence="1 4" id="KW-0728">SH3 domain</keyword>
<dbReference type="SMART" id="SM00325">
    <property type="entry name" value="RhoGEF"/>
    <property type="match status" value="1"/>
</dbReference>
<organism evidence="9 10">
    <name type="scientific">Zosterops borbonicus</name>
    <dbReference type="NCBI Taxonomy" id="364589"/>
    <lineage>
        <taxon>Eukaryota</taxon>
        <taxon>Metazoa</taxon>
        <taxon>Chordata</taxon>
        <taxon>Craniata</taxon>
        <taxon>Vertebrata</taxon>
        <taxon>Euteleostomi</taxon>
        <taxon>Archelosauria</taxon>
        <taxon>Archosauria</taxon>
        <taxon>Dinosauria</taxon>
        <taxon>Saurischia</taxon>
        <taxon>Theropoda</taxon>
        <taxon>Coelurosauria</taxon>
        <taxon>Aves</taxon>
        <taxon>Neognathae</taxon>
        <taxon>Neoaves</taxon>
        <taxon>Telluraves</taxon>
        <taxon>Australaves</taxon>
        <taxon>Passeriformes</taxon>
        <taxon>Sylvioidea</taxon>
        <taxon>Zosteropidae</taxon>
        <taxon>Zosterops</taxon>
    </lineage>
</organism>
<dbReference type="SMART" id="SM00233">
    <property type="entry name" value="PH"/>
    <property type="match status" value="1"/>
</dbReference>
<dbReference type="Gene3D" id="2.30.30.40">
    <property type="entry name" value="SH3 Domains"/>
    <property type="match status" value="1"/>
</dbReference>
<evidence type="ECO:0000256" key="1">
    <source>
        <dbReference type="ARBA" id="ARBA00022443"/>
    </source>
</evidence>
<feature type="region of interest" description="Disordered" evidence="5">
    <location>
        <begin position="1"/>
        <end position="275"/>
    </location>
</feature>
<gene>
    <name evidence="9" type="ORF">HGM15179_016065</name>
</gene>
<reference evidence="9" key="1">
    <citation type="submission" date="2019-04" db="EMBL/GenBank/DDBJ databases">
        <title>Genome assembly of Zosterops borbonicus 15179.</title>
        <authorList>
            <person name="Leroy T."/>
            <person name="Anselmetti Y."/>
            <person name="Tilak M.-K."/>
            <person name="Nabholz B."/>
        </authorList>
    </citation>
    <scope>NUCLEOTIDE SEQUENCE</scope>
    <source>
        <strain evidence="9">HGM_15179</strain>
        <tissue evidence="9">Muscle</tissue>
    </source>
</reference>
<dbReference type="AlphaFoldDB" id="A0A8K1G3I8"/>
<dbReference type="Gene3D" id="2.30.29.30">
    <property type="entry name" value="Pleckstrin-homology domain (PH domain)/Phosphotyrosine-binding domain (PTB)"/>
    <property type="match status" value="1"/>
</dbReference>
<dbReference type="PANTHER" id="PTHR12845:SF4">
    <property type="entry name" value="RHO GUANINE NUCLEOTIDE EXCHANGE FACTOR 26"/>
    <property type="match status" value="1"/>
</dbReference>
<dbReference type="FunFam" id="1.20.900.10:FF:000007">
    <property type="entry name" value="rho guanine nucleotide exchange factor 19"/>
    <property type="match status" value="1"/>
</dbReference>
<dbReference type="SMART" id="SM00326">
    <property type="entry name" value="SH3"/>
    <property type="match status" value="1"/>
</dbReference>
<evidence type="ECO:0000259" key="7">
    <source>
        <dbReference type="PROSITE" id="PS50003"/>
    </source>
</evidence>
<dbReference type="CDD" id="cd11938">
    <property type="entry name" value="SH3_ARHGEF16_26"/>
    <property type="match status" value="1"/>
</dbReference>
<dbReference type="InterPro" id="IPR035899">
    <property type="entry name" value="DBL_dom_sf"/>
</dbReference>
<dbReference type="OrthoDB" id="27593at2759"/>
<dbReference type="GO" id="GO:0005085">
    <property type="term" value="F:guanyl-nucleotide exchange factor activity"/>
    <property type="evidence" value="ECO:0007669"/>
    <property type="project" value="UniProtKB-KW"/>
</dbReference>
<feature type="domain" description="PH" evidence="7">
    <location>
        <begin position="617"/>
        <end position="744"/>
    </location>
</feature>
<feature type="domain" description="DH" evidence="8">
    <location>
        <begin position="401"/>
        <end position="585"/>
    </location>
</feature>
<dbReference type="PANTHER" id="PTHR12845">
    <property type="entry name" value="GUANINE NUCLEOTIDE EXCHANGE FACTOR"/>
    <property type="match status" value="1"/>
</dbReference>
<evidence type="ECO:0000259" key="6">
    <source>
        <dbReference type="PROSITE" id="PS50002"/>
    </source>
</evidence>
<evidence type="ECO:0000313" key="10">
    <source>
        <dbReference type="Proteomes" id="UP000796761"/>
    </source>
</evidence>
<evidence type="ECO:0000256" key="4">
    <source>
        <dbReference type="PROSITE-ProRule" id="PRU00192"/>
    </source>
</evidence>
<dbReference type="PROSITE" id="PS50010">
    <property type="entry name" value="DH_2"/>
    <property type="match status" value="1"/>
</dbReference>
<dbReference type="EMBL" id="SWJQ01000767">
    <property type="protein sequence ID" value="TRZ11052.1"/>
    <property type="molecule type" value="Genomic_DNA"/>
</dbReference>
<evidence type="ECO:0008006" key="11">
    <source>
        <dbReference type="Google" id="ProtNLM"/>
    </source>
</evidence>
<evidence type="ECO:0000256" key="5">
    <source>
        <dbReference type="SAM" id="MobiDB-lite"/>
    </source>
</evidence>